<keyword evidence="1" id="KW-0946">Virion</keyword>
<protein>
    <submittedName>
        <fullName evidence="1">p26 protein</fullName>
    </submittedName>
</protein>
<accession>Q8QMD4</accession>
<sequence>MEFPTNDIEHIQEDGEDFPAIISKNLNSVLNAIQNHSLYDMIMLDNAIETCYTLIIMCQKLYEDVNLYRATNPRTESFRNASVNVNTILNNKDKLFPKLSSWQIDDLVKQLIPILNFLKDSKTKIMNDLRVNNLFSVYRINDVRSLLTSLQTFLTSYYNFGRNTVPEFSLYIDDSEKLEKLIKGYKSKRYLTKSVRNELVNYFSNNLVYQISFLFDNIGINIKPIKNF</sequence>
<organism evidence="1">
    <name type="scientific">Cucurbit yellow stunting disorder virus</name>
    <dbReference type="NCBI Taxonomy" id="51330"/>
    <lineage>
        <taxon>Viruses</taxon>
        <taxon>Riboviria</taxon>
        <taxon>Orthornavirae</taxon>
        <taxon>Kitrinoviricota</taxon>
        <taxon>Alsuviricetes</taxon>
        <taxon>Martellivirales</taxon>
        <taxon>Closteroviridae</taxon>
        <taxon>Crinivirus</taxon>
        <taxon>Crinivirus cucurbitae</taxon>
    </lineage>
</organism>
<proteinExistence type="predicted"/>
<reference evidence="1" key="2">
    <citation type="submission" date="2003-10" db="EMBL/GenBank/DDBJ databases">
        <authorList>
            <person name="Coutts R.H.A."/>
        </authorList>
    </citation>
    <scope>NUCLEOTIDE SEQUENCE</scope>
</reference>
<dbReference type="GO" id="GO:0019028">
    <property type="term" value="C:viral capsid"/>
    <property type="evidence" value="ECO:0007669"/>
    <property type="project" value="UniProtKB-KW"/>
</dbReference>
<name>Q8QMD4_9CLOS</name>
<gene>
    <name evidence="1" type="primary">p26</name>
</gene>
<dbReference type="EMBL" id="AJ439690">
    <property type="protein sequence ID" value="CAD29122.1"/>
    <property type="molecule type" value="Genomic_RNA"/>
</dbReference>
<evidence type="ECO:0000313" key="1">
    <source>
        <dbReference type="EMBL" id="CAD29122.1"/>
    </source>
</evidence>
<reference evidence="1" key="1">
    <citation type="journal article" date="2002" name="Virus Genes">
        <title>Nucleotide sequence and phylogenetic analysis of Cucurbit yellow stunting disorder virus RNA 2.</title>
        <authorList>
            <person name="Livieratos I.C."/>
            <person name="Coutts R.H.A."/>
        </authorList>
    </citation>
    <scope>NUCLEOTIDE SEQUENCE</scope>
</reference>
<keyword evidence="1" id="KW-0167">Capsid protein</keyword>